<feature type="signal peptide" evidence="5">
    <location>
        <begin position="1"/>
        <end position="19"/>
    </location>
</feature>
<evidence type="ECO:0000256" key="1">
    <source>
        <dbReference type="ARBA" id="ARBA00005228"/>
    </source>
</evidence>
<comment type="similarity">
    <text evidence="1">Belongs to the peptidase S9A family.</text>
</comment>
<dbReference type="PATRIC" id="fig|1280951.3.peg.789"/>
<dbReference type="Pfam" id="PF02897">
    <property type="entry name" value="Peptidase_S9_N"/>
    <property type="match status" value="1"/>
</dbReference>
<dbReference type="GO" id="GO:0006508">
    <property type="term" value="P:proteolysis"/>
    <property type="evidence" value="ECO:0007669"/>
    <property type="project" value="UniProtKB-KW"/>
</dbReference>
<evidence type="ECO:0000259" key="7">
    <source>
        <dbReference type="Pfam" id="PF02897"/>
    </source>
</evidence>
<dbReference type="InterPro" id="IPR051543">
    <property type="entry name" value="Serine_Peptidase_S9A"/>
</dbReference>
<comment type="caution">
    <text evidence="8">The sequence shown here is derived from an EMBL/GenBank/DDBJ whole genome shotgun (WGS) entry which is preliminary data.</text>
</comment>
<sequence length="745" mass="82184">MRLAANLAGLLAASTFLTGCMTVSQDTETAATLAAETPAAAQPAPPLAPRIDHEITQVGRTRNDPYNWLKDENWQEVMREPSLLRADIRDYLLAENAFTKAVLEDPTAALREQLFAEMRGRIKEDDTSVPDIDGPWAYYTRFREGGEYAVFARRPASDAFNDAAPETLLLDGDALGEGQDYFSFGDIEVSPDHKFIAYGTDLKGSEFYAIRVKNIETGEDTGVLIENAYGPMEWSDTGKAIFWVARDSNGRPNAVYQRSLESGEDTLIYEEQDPAFFVSISTTESEEVILINASGHTTSEIHWFPADELNPTLRTIAPRQTDHEYSVTQWDGEFYIVTNIDGAVDYKLMKAPMEATSPAEWEEVIPHRPGTLIMGITAQQDYLTIMEREDGLPRIVVQARADGASHSISFDEAAYELGLEGGYDYQTPILRYEYASPATPDQVYDYNLITREKTLRKTREVPSGHNAADYVVERIMAPSWDGAEVPVTLLRHKDTPVDGTAPLLLYGYGSYGMSMPADFRTGRLSLVDRGFVYAIAHIRGGMEKGYQWYLDGKLEKKTNTFKDFVAAGEHLVAQGYGARGRVVAHGGSAGGLLVGAAANMDPELFGGIIAAVPFVDVLNTMSDESLPLTPPEWPEWGNPLTDEAAYETILAYSPYDQVGNKPYPAMLITGGVTDPRVTYWEPAKWAAKLRHEAPEGGPYFLRINMDAGHGGASGRFEGLKEVATEYAFALAAVGKVDGLRIEREE</sequence>
<keyword evidence="5" id="KW-0732">Signal</keyword>
<dbReference type="AlphaFoldDB" id="A0A059FYU4"/>
<dbReference type="PROSITE" id="PS51257">
    <property type="entry name" value="PROKAR_LIPOPROTEIN"/>
    <property type="match status" value="1"/>
</dbReference>
<evidence type="ECO:0000313" key="8">
    <source>
        <dbReference type="EMBL" id="KCZ95878.1"/>
    </source>
</evidence>
<dbReference type="InterPro" id="IPR002470">
    <property type="entry name" value="Peptidase_S9A"/>
</dbReference>
<dbReference type="PRINTS" id="PR00862">
    <property type="entry name" value="PROLIGOPTASE"/>
</dbReference>
<dbReference type="Proteomes" id="UP000025061">
    <property type="component" value="Unassembled WGS sequence"/>
</dbReference>
<dbReference type="PROSITE" id="PS00708">
    <property type="entry name" value="PRO_ENDOPEP_SER"/>
    <property type="match status" value="1"/>
</dbReference>
<evidence type="ECO:0000256" key="2">
    <source>
        <dbReference type="ARBA" id="ARBA00022670"/>
    </source>
</evidence>
<feature type="domain" description="Peptidase S9 prolyl oligopeptidase catalytic" evidence="6">
    <location>
        <begin position="522"/>
        <end position="734"/>
    </location>
</feature>
<gene>
    <name evidence="8" type="ORF">HHI_03867</name>
</gene>
<dbReference type="InterPro" id="IPR002471">
    <property type="entry name" value="Pept_S9_AS"/>
</dbReference>
<evidence type="ECO:0000256" key="4">
    <source>
        <dbReference type="ARBA" id="ARBA00022825"/>
    </source>
</evidence>
<dbReference type="SUPFAM" id="SSF53474">
    <property type="entry name" value="alpha/beta-Hydrolases"/>
    <property type="match status" value="1"/>
</dbReference>
<dbReference type="InterPro" id="IPR001375">
    <property type="entry name" value="Peptidase_S9_cat"/>
</dbReference>
<feature type="domain" description="Peptidase S9A N-terminal" evidence="7">
    <location>
        <begin position="48"/>
        <end position="458"/>
    </location>
</feature>
<dbReference type="InterPro" id="IPR029058">
    <property type="entry name" value="AB_hydrolase_fold"/>
</dbReference>
<dbReference type="InterPro" id="IPR023302">
    <property type="entry name" value="Pept_S9A_N"/>
</dbReference>
<dbReference type="EMBL" id="ARYI01000002">
    <property type="protein sequence ID" value="KCZ95878.1"/>
    <property type="molecule type" value="Genomic_DNA"/>
</dbReference>
<dbReference type="Gene3D" id="3.40.50.1820">
    <property type="entry name" value="alpha/beta hydrolase"/>
    <property type="match status" value="1"/>
</dbReference>
<organism evidence="8 9">
    <name type="scientific">Hyphomonas hirschiana VP5</name>
    <dbReference type="NCBI Taxonomy" id="1280951"/>
    <lineage>
        <taxon>Bacteria</taxon>
        <taxon>Pseudomonadati</taxon>
        <taxon>Pseudomonadota</taxon>
        <taxon>Alphaproteobacteria</taxon>
        <taxon>Hyphomonadales</taxon>
        <taxon>Hyphomonadaceae</taxon>
        <taxon>Hyphomonas</taxon>
    </lineage>
</organism>
<name>A0A059FYU4_9PROT</name>
<keyword evidence="2" id="KW-0645">Protease</keyword>
<proteinExistence type="inferred from homology"/>
<dbReference type="PANTHER" id="PTHR11757:SF19">
    <property type="entry name" value="PROLYL ENDOPEPTIDASE-LIKE"/>
    <property type="match status" value="1"/>
</dbReference>
<evidence type="ECO:0000256" key="5">
    <source>
        <dbReference type="SAM" id="SignalP"/>
    </source>
</evidence>
<dbReference type="Pfam" id="PF00326">
    <property type="entry name" value="Peptidase_S9"/>
    <property type="match status" value="1"/>
</dbReference>
<dbReference type="GO" id="GO:0004252">
    <property type="term" value="F:serine-type endopeptidase activity"/>
    <property type="evidence" value="ECO:0007669"/>
    <property type="project" value="InterPro"/>
</dbReference>
<dbReference type="SUPFAM" id="SSF50993">
    <property type="entry name" value="Peptidase/esterase 'gauge' domain"/>
    <property type="match status" value="1"/>
</dbReference>
<evidence type="ECO:0000256" key="3">
    <source>
        <dbReference type="ARBA" id="ARBA00022801"/>
    </source>
</evidence>
<keyword evidence="3" id="KW-0378">Hydrolase</keyword>
<feature type="chain" id="PRO_5001573015" evidence="5">
    <location>
        <begin position="20"/>
        <end position="745"/>
    </location>
</feature>
<protein>
    <submittedName>
        <fullName evidence="8">S9A family peptidase</fullName>
    </submittedName>
</protein>
<dbReference type="PANTHER" id="PTHR11757">
    <property type="entry name" value="PROTEASE FAMILY S9A OLIGOPEPTIDASE"/>
    <property type="match status" value="1"/>
</dbReference>
<keyword evidence="4" id="KW-0720">Serine protease</keyword>
<dbReference type="Gene3D" id="2.130.10.120">
    <property type="entry name" value="Prolyl oligopeptidase, N-terminal domain"/>
    <property type="match status" value="1"/>
</dbReference>
<reference evidence="8 9" key="1">
    <citation type="submission" date="2013-04" db="EMBL/GenBank/DDBJ databases">
        <title>Hyphomonas hirschiana VP5 Genome Sequencing.</title>
        <authorList>
            <person name="Lai Q."/>
            <person name="Shao Z."/>
        </authorList>
    </citation>
    <scope>NUCLEOTIDE SEQUENCE [LARGE SCALE GENOMIC DNA]</scope>
    <source>
        <strain evidence="8 9">VP5</strain>
    </source>
</reference>
<evidence type="ECO:0000313" key="9">
    <source>
        <dbReference type="Proteomes" id="UP000025061"/>
    </source>
</evidence>
<evidence type="ECO:0000259" key="6">
    <source>
        <dbReference type="Pfam" id="PF00326"/>
    </source>
</evidence>
<keyword evidence="9" id="KW-1185">Reference proteome</keyword>
<accession>A0A059FYU4</accession>